<keyword evidence="1" id="KW-0175">Coiled coil</keyword>
<evidence type="ECO:0000313" key="3">
    <source>
        <dbReference type="Proteomes" id="UP000009027"/>
    </source>
</evidence>
<dbReference type="EMBL" id="CAEX01000688">
    <property type="protein sequence ID" value="CCD18227.1"/>
    <property type="molecule type" value="Genomic_DNA"/>
</dbReference>
<reference evidence="2 3" key="1">
    <citation type="journal article" date="2012" name="Proc. Natl. Acad. Sci. U.S.A.">
        <title>Antigenic diversity is generated by distinct evolutionary mechanisms in African trypanosome species.</title>
        <authorList>
            <person name="Jackson A.P."/>
            <person name="Berry A."/>
            <person name="Aslett M."/>
            <person name="Allison H.C."/>
            <person name="Burton P."/>
            <person name="Vavrova-Anderson J."/>
            <person name="Brown R."/>
            <person name="Browne H."/>
            <person name="Corton N."/>
            <person name="Hauser H."/>
            <person name="Gamble J."/>
            <person name="Gilderthorp R."/>
            <person name="Marcello L."/>
            <person name="McQuillan J."/>
            <person name="Otto T.D."/>
            <person name="Quail M.A."/>
            <person name="Sanders M.J."/>
            <person name="van Tonder A."/>
            <person name="Ginger M.L."/>
            <person name="Field M.C."/>
            <person name="Barry J.D."/>
            <person name="Hertz-Fowler C."/>
            <person name="Berriman M."/>
        </authorList>
    </citation>
    <scope>NUCLEOTIDE SEQUENCE</scope>
    <source>
        <strain evidence="2 3">Y486</strain>
    </source>
</reference>
<dbReference type="AlphaFoldDB" id="F9WL41"/>
<keyword evidence="3" id="KW-1185">Reference proteome</keyword>
<proteinExistence type="predicted"/>
<gene>
    <name evidence="2" type="ORF">TvY486_0008770</name>
</gene>
<organism evidence="2 3">
    <name type="scientific">Trypanosoma vivax (strain Y486)</name>
    <dbReference type="NCBI Taxonomy" id="1055687"/>
    <lineage>
        <taxon>Eukaryota</taxon>
        <taxon>Discoba</taxon>
        <taxon>Euglenozoa</taxon>
        <taxon>Kinetoplastea</taxon>
        <taxon>Metakinetoplastina</taxon>
        <taxon>Trypanosomatida</taxon>
        <taxon>Trypanosomatidae</taxon>
        <taxon>Trypanosoma</taxon>
        <taxon>Duttonella</taxon>
    </lineage>
</organism>
<sequence>MRAVHVLWKSEVDEKWNYASVKATLDQRGNYCERRYGISKILDGGRGNIDTMNLTEWRNNALRALDETYDRIKSNETKYHPTVRDPDKIRDVKQAVQDTVSLLEVAVQGFELSREAANEARDNLEHASKVVKAAENSFLASVNGKLFCEIVVQFSKSERRLRTVKENVNNEKQNAGNVVDNSN</sequence>
<evidence type="ECO:0000313" key="2">
    <source>
        <dbReference type="EMBL" id="CCD18227.1"/>
    </source>
</evidence>
<protein>
    <submittedName>
        <fullName evidence="2">Uncharacterized protein</fullName>
    </submittedName>
</protein>
<dbReference type="Proteomes" id="UP000009027">
    <property type="component" value="Unassembled WGS sequence"/>
</dbReference>
<accession>F9WL41</accession>
<evidence type="ECO:0000256" key="1">
    <source>
        <dbReference type="SAM" id="Coils"/>
    </source>
</evidence>
<feature type="coiled-coil region" evidence="1">
    <location>
        <begin position="117"/>
        <end position="174"/>
    </location>
</feature>
<dbReference type="VEuPathDB" id="TriTrypDB:TvY486_0008770"/>
<name>F9WL41_TRYVY</name>